<dbReference type="AlphaFoldDB" id="A0A2M7YFV0"/>
<dbReference type="PANTHER" id="PTHR30244">
    <property type="entry name" value="TRANSAMINASE"/>
    <property type="match status" value="1"/>
</dbReference>
<evidence type="ECO:0000313" key="2">
    <source>
        <dbReference type="EMBL" id="PJA61844.1"/>
    </source>
</evidence>
<dbReference type="Gene3D" id="3.90.1150.10">
    <property type="entry name" value="Aspartate Aminotransferase, domain 1"/>
    <property type="match status" value="1"/>
</dbReference>
<dbReference type="InterPro" id="IPR000653">
    <property type="entry name" value="DegT/StrS_aminotransferase"/>
</dbReference>
<dbReference type="Proteomes" id="UP000229213">
    <property type="component" value="Unassembled WGS sequence"/>
</dbReference>
<dbReference type="GO" id="GO:0030170">
    <property type="term" value="F:pyridoxal phosphate binding"/>
    <property type="evidence" value="ECO:0007669"/>
    <property type="project" value="TreeGrafter"/>
</dbReference>
<dbReference type="GO" id="GO:0008483">
    <property type="term" value="F:transaminase activity"/>
    <property type="evidence" value="ECO:0007669"/>
    <property type="project" value="TreeGrafter"/>
</dbReference>
<evidence type="ECO:0008006" key="4">
    <source>
        <dbReference type="Google" id="ProtNLM"/>
    </source>
</evidence>
<evidence type="ECO:0000313" key="3">
    <source>
        <dbReference type="Proteomes" id="UP000229213"/>
    </source>
</evidence>
<proteinExistence type="predicted"/>
<gene>
    <name evidence="2" type="ORF">CO162_04190</name>
</gene>
<dbReference type="EMBL" id="PFWI01000144">
    <property type="protein sequence ID" value="PJA61844.1"/>
    <property type="molecule type" value="Genomic_DNA"/>
</dbReference>
<name>A0A2M7YFV0_9BACT</name>
<accession>A0A2M7YFV0</accession>
<dbReference type="InterPro" id="IPR015424">
    <property type="entry name" value="PyrdxlP-dep_Trfase"/>
</dbReference>
<dbReference type="PANTHER" id="PTHR30244:SF36">
    <property type="entry name" value="3-OXO-GLUCOSE-6-PHOSPHATE:GLUTAMATE AMINOTRANSFERASE"/>
    <property type="match status" value="1"/>
</dbReference>
<organism evidence="2 3">
    <name type="scientific">bacterium (Candidatus Ratteibacteria) CG_4_9_14_3_um_filter_41_21</name>
    <dbReference type="NCBI Taxonomy" id="2014289"/>
    <lineage>
        <taxon>Bacteria</taxon>
        <taxon>Candidatus Ratteibacteria</taxon>
    </lineage>
</organism>
<sequence length="118" mass="14260">PEFLKRRQEIVKKYDKSLEGIEGLELIEHNYKEVAPFNYIIKVKRNRERLMKFLQGKGITTGIHYIPNHLHPFFKSYRTKLPITERVYQEILTLPLYSEMTNKNVEFVIKTIREFFQV</sequence>
<dbReference type="GO" id="GO:0000271">
    <property type="term" value="P:polysaccharide biosynthetic process"/>
    <property type="evidence" value="ECO:0007669"/>
    <property type="project" value="TreeGrafter"/>
</dbReference>
<reference evidence="3" key="1">
    <citation type="submission" date="2017-09" db="EMBL/GenBank/DDBJ databases">
        <title>Depth-based differentiation of microbial function through sediment-hosted aquifers and enrichment of novel symbionts in the deep terrestrial subsurface.</title>
        <authorList>
            <person name="Probst A.J."/>
            <person name="Ladd B."/>
            <person name="Jarett J.K."/>
            <person name="Geller-Mcgrath D.E."/>
            <person name="Sieber C.M.K."/>
            <person name="Emerson J.B."/>
            <person name="Anantharaman K."/>
            <person name="Thomas B.C."/>
            <person name="Malmstrom R."/>
            <person name="Stieglmeier M."/>
            <person name="Klingl A."/>
            <person name="Woyke T."/>
            <person name="Ryan C.M."/>
            <person name="Banfield J.F."/>
        </authorList>
    </citation>
    <scope>NUCLEOTIDE SEQUENCE [LARGE SCALE GENOMIC DNA]</scope>
</reference>
<dbReference type="SUPFAM" id="SSF53383">
    <property type="entry name" value="PLP-dependent transferases"/>
    <property type="match status" value="1"/>
</dbReference>
<comment type="caution">
    <text evidence="2">The sequence shown here is derived from an EMBL/GenBank/DDBJ whole genome shotgun (WGS) entry which is preliminary data.</text>
</comment>
<evidence type="ECO:0000256" key="1">
    <source>
        <dbReference type="ARBA" id="ARBA00022898"/>
    </source>
</evidence>
<protein>
    <recommendedName>
        <fullName evidence="4">Transcriptional regulator</fullName>
    </recommendedName>
</protein>
<feature type="non-terminal residue" evidence="2">
    <location>
        <position position="1"/>
    </location>
</feature>
<dbReference type="Pfam" id="PF01041">
    <property type="entry name" value="DegT_DnrJ_EryC1"/>
    <property type="match status" value="1"/>
</dbReference>
<dbReference type="InterPro" id="IPR015422">
    <property type="entry name" value="PyrdxlP-dep_Trfase_small"/>
</dbReference>
<keyword evidence="1" id="KW-0663">Pyridoxal phosphate</keyword>